<comment type="caution">
    <text evidence="1">The sequence shown here is derived from an EMBL/GenBank/DDBJ whole genome shotgun (WGS) entry which is preliminary data.</text>
</comment>
<dbReference type="InterPro" id="IPR007298">
    <property type="entry name" value="Cu-R_lipoprotein_NlpE"/>
</dbReference>
<organism evidence="1">
    <name type="scientific">bioreactor metagenome</name>
    <dbReference type="NCBI Taxonomy" id="1076179"/>
    <lineage>
        <taxon>unclassified sequences</taxon>
        <taxon>metagenomes</taxon>
        <taxon>ecological metagenomes</taxon>
    </lineage>
</organism>
<sequence>MENVQTSGSVTDIYGTYQGVIPAANTAGISTHLTINPDETFILTREYKDRKLGSFKDQGKFTFVSDNVIELTDKKGIKTYYRIDSGSVILSDPEGKVADADFASQYQLRKI</sequence>
<accession>A0A644Z4R4</accession>
<evidence type="ECO:0008006" key="2">
    <source>
        <dbReference type="Google" id="ProtNLM"/>
    </source>
</evidence>
<protein>
    <recommendedName>
        <fullName evidence="2">Lipocalin-like domain-containing protein</fullName>
    </recommendedName>
</protein>
<proteinExistence type="predicted"/>
<dbReference type="Pfam" id="PF04170">
    <property type="entry name" value="NlpE"/>
    <property type="match status" value="1"/>
</dbReference>
<dbReference type="Gene3D" id="2.40.128.640">
    <property type="match status" value="1"/>
</dbReference>
<name>A0A644Z4R4_9ZZZZ</name>
<dbReference type="EMBL" id="VSSQ01007420">
    <property type="protein sequence ID" value="MPM35856.1"/>
    <property type="molecule type" value="Genomic_DNA"/>
</dbReference>
<dbReference type="AlphaFoldDB" id="A0A644Z4R4"/>
<gene>
    <name evidence="1" type="ORF">SDC9_82450</name>
</gene>
<evidence type="ECO:0000313" key="1">
    <source>
        <dbReference type="EMBL" id="MPM35856.1"/>
    </source>
</evidence>
<reference evidence="1" key="1">
    <citation type="submission" date="2019-08" db="EMBL/GenBank/DDBJ databases">
        <authorList>
            <person name="Kucharzyk K."/>
            <person name="Murdoch R.W."/>
            <person name="Higgins S."/>
            <person name="Loffler F."/>
        </authorList>
    </citation>
    <scope>NUCLEOTIDE SEQUENCE</scope>
</reference>